<dbReference type="Pfam" id="PF12511">
    <property type="entry name" value="DUF3716"/>
    <property type="match status" value="1"/>
</dbReference>
<dbReference type="InterPro" id="IPR022190">
    <property type="entry name" value="DUF3716"/>
</dbReference>
<reference evidence="3" key="2">
    <citation type="submission" date="2021-08" db="EMBL/GenBank/DDBJ databases">
        <authorList>
            <person name="Gostincar C."/>
            <person name="Sun X."/>
            <person name="Song Z."/>
            <person name="Gunde-Cimerman N."/>
        </authorList>
    </citation>
    <scope>NUCLEOTIDE SEQUENCE</scope>
    <source>
        <strain evidence="3">EXF-8016</strain>
        <strain evidence="2">EXF-9911</strain>
    </source>
</reference>
<gene>
    <name evidence="2" type="ORF">KCU76_g8745</name>
    <name evidence="3" type="ORF">KCV03_g9825</name>
</gene>
<feature type="region of interest" description="Disordered" evidence="1">
    <location>
        <begin position="187"/>
        <end position="275"/>
    </location>
</feature>
<evidence type="ECO:0000313" key="2">
    <source>
        <dbReference type="EMBL" id="KAG9689622.1"/>
    </source>
</evidence>
<organism evidence="3 4">
    <name type="scientific">Aureobasidium melanogenum</name>
    <name type="common">Aureobasidium pullulans var. melanogenum</name>
    <dbReference type="NCBI Taxonomy" id="46634"/>
    <lineage>
        <taxon>Eukaryota</taxon>
        <taxon>Fungi</taxon>
        <taxon>Dikarya</taxon>
        <taxon>Ascomycota</taxon>
        <taxon>Pezizomycotina</taxon>
        <taxon>Dothideomycetes</taxon>
        <taxon>Dothideomycetidae</taxon>
        <taxon>Dothideales</taxon>
        <taxon>Saccotheciaceae</taxon>
        <taxon>Aureobasidium</taxon>
    </lineage>
</organism>
<dbReference type="EMBL" id="JAHFYH010000146">
    <property type="protein sequence ID" value="KAH0211092.1"/>
    <property type="molecule type" value="Genomic_DNA"/>
</dbReference>
<dbReference type="Proteomes" id="UP000767238">
    <property type="component" value="Unassembled WGS sequence"/>
</dbReference>
<sequence length="406" mass="43623">MSAAVAPSAGSLTNTGSRGGGGGGKPPRKPSGPGYFGGHYRTKKDLDAARAKSHKLDLTFALQAYYSAMHLAESGEQIRLGVATEAFLDRNNIQLMEPWNTATFRPNKSDTQRTNGAYGMTAFLGHLARGRTVNSGDEACNNCKKGSGNFAECVTANGPDGELFSGACTNCAFPNRYRTCSHYNGQALGPSRAPVATSSATQAPRRRQDVQVVIPVPHRRVASASATPESVADSMGNMALGSPSRATPTPSTPGHSRGHSVPVVNSPVASLGNGTPRRATVAELQAMSPLQQANYILENIGGWRESSSTAPAWSSGNMRVNFEMLVNPVYVAERRLVLIDAIHAQDHEIFRDRTVGPRDFVTLTSYGQAALGANSIRAHVLLFLWGEYTNQWRARRNRRYSSETEE</sequence>
<proteinExistence type="predicted"/>
<feature type="region of interest" description="Disordered" evidence="1">
    <location>
        <begin position="1"/>
        <end position="40"/>
    </location>
</feature>
<feature type="non-terminal residue" evidence="3">
    <location>
        <position position="1"/>
    </location>
</feature>
<name>A0A9P8K3E8_AURME</name>
<protein>
    <submittedName>
        <fullName evidence="3">Uncharacterized protein</fullName>
    </submittedName>
</protein>
<feature type="compositionally biased region" description="Low complexity" evidence="1">
    <location>
        <begin position="242"/>
        <end position="253"/>
    </location>
</feature>
<evidence type="ECO:0000313" key="4">
    <source>
        <dbReference type="Proteomes" id="UP000767238"/>
    </source>
</evidence>
<dbReference type="Proteomes" id="UP000779574">
    <property type="component" value="Unassembled WGS sequence"/>
</dbReference>
<reference evidence="3" key="1">
    <citation type="journal article" date="2021" name="J Fungi (Basel)">
        <title>Virulence traits and population genomics of the black yeast Aureobasidium melanogenum.</title>
        <authorList>
            <person name="Cernosa A."/>
            <person name="Sun X."/>
            <person name="Gostincar C."/>
            <person name="Fang C."/>
            <person name="Gunde-Cimerman N."/>
            <person name="Song Z."/>
        </authorList>
    </citation>
    <scope>NUCLEOTIDE SEQUENCE</scope>
    <source>
        <strain evidence="3">EXF-8016</strain>
        <strain evidence="2">EXF-9911</strain>
    </source>
</reference>
<dbReference type="AlphaFoldDB" id="A0A9P8K3E8"/>
<comment type="caution">
    <text evidence="3">The sequence shown here is derived from an EMBL/GenBank/DDBJ whole genome shotgun (WGS) entry which is preliminary data.</text>
</comment>
<evidence type="ECO:0000313" key="3">
    <source>
        <dbReference type="EMBL" id="KAH0211092.1"/>
    </source>
</evidence>
<dbReference type="EMBL" id="JAHFXF010000344">
    <property type="protein sequence ID" value="KAG9689622.1"/>
    <property type="molecule type" value="Genomic_DNA"/>
</dbReference>
<accession>A0A9P8K3E8</accession>
<evidence type="ECO:0000256" key="1">
    <source>
        <dbReference type="SAM" id="MobiDB-lite"/>
    </source>
</evidence>